<dbReference type="RefSeq" id="WP_231937097.1">
    <property type="nucleotide sequence ID" value="NZ_FCOK02000015.1"/>
</dbReference>
<sequence>MQTNVPGVRRPVAMCSSAVLAALFCTAAFAQGMPTTPESVKGFAESTFNSEVFKGLVQNYQHQNSAVVNSVNDLAVAQGKTALPKASEYGDRIRYGTHNVVTNDGETIVSWMIQLTGANAAQRKDFLTKLANLASQRNPEAMTFEGFVSEYGLFGEPQSVPKAMDLYRNAAAFNYQPAIYDLAVAAAYGKGQRPDPGTASALISQAAAIAPDASYRVCGFGAFLSYRQGDQQRALTYTKSCWSDLAGIPKALYNDQVTPNQRVMLLRASIATGVDDGYGLLARVTHDAGPEPQYLACKYMLVDKYRRTLNGNTLKDDAVSCYRQSGSAPTDPKEALLKLNTVVPGIIGFVPTEIRALEKSRASNKFHYAWSVPYLPFRQEDVDLFSPFVSHTKQ</sequence>
<feature type="chain" id="PRO_5008501653" evidence="1">
    <location>
        <begin position="31"/>
        <end position="394"/>
    </location>
</feature>
<proteinExistence type="predicted"/>
<keyword evidence="1" id="KW-0732">Signal</keyword>
<dbReference type="Gene3D" id="1.25.40.10">
    <property type="entry name" value="Tetratricopeptide repeat domain"/>
    <property type="match status" value="1"/>
</dbReference>
<evidence type="ECO:0000313" key="3">
    <source>
        <dbReference type="Proteomes" id="UP000054683"/>
    </source>
</evidence>
<feature type="signal peptide" evidence="1">
    <location>
        <begin position="1"/>
        <end position="30"/>
    </location>
</feature>
<accession>A0A158GK82</accession>
<dbReference type="InterPro" id="IPR011990">
    <property type="entry name" value="TPR-like_helical_dom_sf"/>
</dbReference>
<dbReference type="Proteomes" id="UP000054683">
    <property type="component" value="Unassembled WGS sequence"/>
</dbReference>
<dbReference type="SMART" id="SM00671">
    <property type="entry name" value="SEL1"/>
    <property type="match status" value="2"/>
</dbReference>
<dbReference type="AlphaFoldDB" id="A0A158GK82"/>
<name>A0A158GK82_9BURK</name>
<gene>
    <name evidence="2" type="ORF">AWB69_02844</name>
</gene>
<reference evidence="2 3" key="1">
    <citation type="submission" date="2016-01" db="EMBL/GenBank/DDBJ databases">
        <authorList>
            <person name="Oliw E.H."/>
        </authorList>
    </citation>
    <scope>NUCLEOTIDE SEQUENCE [LARGE SCALE GENOMIC DNA]</scope>
    <source>
        <strain evidence="2">LMG 27134</strain>
    </source>
</reference>
<protein>
    <submittedName>
        <fullName evidence="2">Sel1 domain-containing protein</fullName>
    </submittedName>
</protein>
<organism evidence="2 3">
    <name type="scientific">Caballeronia udeis</name>
    <dbReference type="NCBI Taxonomy" id="1232866"/>
    <lineage>
        <taxon>Bacteria</taxon>
        <taxon>Pseudomonadati</taxon>
        <taxon>Pseudomonadota</taxon>
        <taxon>Betaproteobacteria</taxon>
        <taxon>Burkholderiales</taxon>
        <taxon>Burkholderiaceae</taxon>
        <taxon>Caballeronia</taxon>
    </lineage>
</organism>
<evidence type="ECO:0000313" key="2">
    <source>
        <dbReference type="EMBL" id="SAL32528.1"/>
    </source>
</evidence>
<dbReference type="SUPFAM" id="SSF81901">
    <property type="entry name" value="HCP-like"/>
    <property type="match status" value="1"/>
</dbReference>
<dbReference type="EMBL" id="FCOK02000015">
    <property type="protein sequence ID" value="SAL32528.1"/>
    <property type="molecule type" value="Genomic_DNA"/>
</dbReference>
<dbReference type="InterPro" id="IPR006597">
    <property type="entry name" value="Sel1-like"/>
</dbReference>
<evidence type="ECO:0000256" key="1">
    <source>
        <dbReference type="SAM" id="SignalP"/>
    </source>
</evidence>